<dbReference type="GO" id="GO:0006313">
    <property type="term" value="P:DNA transposition"/>
    <property type="evidence" value="ECO:0007669"/>
    <property type="project" value="InterPro"/>
</dbReference>
<dbReference type="PANTHER" id="PTHR33609:SF1">
    <property type="entry name" value="TRANSPOSASE"/>
    <property type="match status" value="1"/>
</dbReference>
<evidence type="ECO:0000313" key="2">
    <source>
        <dbReference type="Proteomes" id="UP000019423"/>
    </source>
</evidence>
<dbReference type="Pfam" id="PF01527">
    <property type="entry name" value="HTH_Tnp_1"/>
    <property type="match status" value="1"/>
</dbReference>
<evidence type="ECO:0000313" key="1">
    <source>
        <dbReference type="EMBL" id="AHJ98976.1"/>
    </source>
</evidence>
<accession>W8F8P6</accession>
<organism evidence="1 2">
    <name type="scientific">Hymenobacter swuensis DY53</name>
    <dbReference type="NCBI Taxonomy" id="1227739"/>
    <lineage>
        <taxon>Bacteria</taxon>
        <taxon>Pseudomonadati</taxon>
        <taxon>Bacteroidota</taxon>
        <taxon>Cytophagia</taxon>
        <taxon>Cytophagales</taxon>
        <taxon>Hymenobacteraceae</taxon>
        <taxon>Hymenobacter</taxon>
    </lineage>
</organism>
<sequence>MKKTKFTEAQIVFALRQADTGVAVAEVCRKMSISEATYYNWKKKYGGLGVPELRRLKQL</sequence>
<reference evidence="1 2" key="1">
    <citation type="submission" date="2014-01" db="EMBL/GenBank/DDBJ databases">
        <title>Complete genome sequence of ionizing-radiation resistance bacterium Hymenobacter swuensis DY53.</title>
        <authorList>
            <person name="Jung J.-H."/>
            <person name="Jeong S.-W."/>
            <person name="Joe M.-H."/>
            <person name="Cho y.-j."/>
            <person name="Kim M.-K."/>
            <person name="Lim S.-Y."/>
        </authorList>
    </citation>
    <scope>NUCLEOTIDE SEQUENCE [LARGE SCALE GENOMIC DNA]</scope>
    <source>
        <strain evidence="1 2">DY53</strain>
    </source>
</reference>
<dbReference type="InterPro" id="IPR002514">
    <property type="entry name" value="Transposase_8"/>
</dbReference>
<keyword evidence="2" id="KW-1185">Reference proteome</keyword>
<proteinExistence type="predicted"/>
<dbReference type="InterPro" id="IPR009057">
    <property type="entry name" value="Homeodomain-like_sf"/>
</dbReference>
<gene>
    <name evidence="1" type="ORF">Hsw_3381</name>
</gene>
<dbReference type="PANTHER" id="PTHR33609">
    <property type="entry name" value="LOW CALCIUM RESPONSE LOCUS PROTEIN S"/>
    <property type="match status" value="1"/>
</dbReference>
<dbReference type="EMBL" id="CP007145">
    <property type="protein sequence ID" value="AHJ98976.1"/>
    <property type="molecule type" value="Genomic_DNA"/>
</dbReference>
<dbReference type="Proteomes" id="UP000019423">
    <property type="component" value="Chromosome"/>
</dbReference>
<dbReference type="KEGG" id="hsw:Hsw_3381"/>
<dbReference type="PATRIC" id="fig|1227739.3.peg.3542"/>
<evidence type="ECO:0008006" key="3">
    <source>
        <dbReference type="Google" id="ProtNLM"/>
    </source>
</evidence>
<dbReference type="InterPro" id="IPR052546">
    <property type="entry name" value="Transposase_8_domain"/>
</dbReference>
<protein>
    <recommendedName>
        <fullName evidence="3">Transposase</fullName>
    </recommendedName>
</protein>
<dbReference type="SUPFAM" id="SSF46689">
    <property type="entry name" value="Homeodomain-like"/>
    <property type="match status" value="1"/>
</dbReference>
<dbReference type="AlphaFoldDB" id="W8F8P6"/>
<dbReference type="STRING" id="1227739.Hsw_3381"/>
<dbReference type="HOGENOM" id="CLU_027402_34_1_10"/>
<dbReference type="GO" id="GO:0004803">
    <property type="term" value="F:transposase activity"/>
    <property type="evidence" value="ECO:0007669"/>
    <property type="project" value="InterPro"/>
</dbReference>
<dbReference type="eggNOG" id="COG2963">
    <property type="taxonomic scope" value="Bacteria"/>
</dbReference>
<dbReference type="GO" id="GO:0003677">
    <property type="term" value="F:DNA binding"/>
    <property type="evidence" value="ECO:0007669"/>
    <property type="project" value="InterPro"/>
</dbReference>
<name>W8F8P6_9BACT</name>